<organism evidence="1 2">
    <name type="scientific">Candidatus Fervidibacter sacchari</name>
    <dbReference type="NCBI Taxonomy" id="1448929"/>
    <lineage>
        <taxon>Bacteria</taxon>
        <taxon>Candidatus Fervidibacterota</taxon>
        <taxon>Candidatus Fervidibacter</taxon>
    </lineage>
</organism>
<name>A0ABT2EJI8_9BACT</name>
<accession>A0ABT2EJI8</accession>
<sequence>MMVRLFLLALLSGLIGGFNVGFAQQGSGQTEMLSGKHFRVSYPKALQAYAKALLQIGDAAWEAYRELYNLTLPEPIELQIRLVPEKGEKFASLWTDGRRFIFLEVGSEKRLLSPERGGAHNVYGICHELAHIALYSRVSQVAGIPEGFAEGWAHYFGSVITSHLFEKLGVEVYPDPHNYHETSGLGRLLKQFETRKDPSTLAAKSLYEVERKYGRQKLGEALNKALSQKPSGRELVTKFVEALVAVTGDAEAKTLIPEQILKPKVKVDTDFPDITQKWLYYGLKLEWQDGLLRLRYDDGEKDGQWSIAGSGHGIIFCKPKGKWQLLAVEFYGARYGALQPPNEDFSIFLCDANFKVVREFKAPYSLFAQRGEWKWKRIVVEPTEVPDFFYIVIAFNPTATKGIYMAYDSDVPISHSRKAFPDSHLFDTEKVYDWMIRCYLKPADEETARQAAEAVRQLGSELEALKEQALAHVIRPDEEIVVEPYPDDPAEVVRQFMSAFVNGDKKAMAFVVKEKRELFAVLLEMFRELPLKGWSFRFLHFKLAKRNPEHDFFSRMAKRVIEVQKLGEICFAVWTGATSKDKPSVINVGTHAVALKRENGLWKVSGFETWWNSIDIPASAKPEEVERYLLEQVRATGITDYSAMGRTCYMPLPEDLAEAEKTIRQVLSWWQDGKDKEVLNSLHPKSKMAMGGDLKKFAEAQKQARAKMKGMKLVRLVPHRDSIVQHEQPDEFRNVEQSLTKLFGANPEEALGKNWLYARIAIFDAEFSDGKRTKKFRLFAIKEGNRWLLANLPMP</sequence>
<dbReference type="EMBL" id="JANUCP010000001">
    <property type="protein sequence ID" value="MCS3918128.1"/>
    <property type="molecule type" value="Genomic_DNA"/>
</dbReference>
<gene>
    <name evidence="1" type="ORF">M2350_000525</name>
</gene>
<keyword evidence="2" id="KW-1185">Reference proteome</keyword>
<proteinExistence type="predicted"/>
<comment type="caution">
    <text evidence="1">The sequence shown here is derived from an EMBL/GenBank/DDBJ whole genome shotgun (WGS) entry which is preliminary data.</text>
</comment>
<dbReference type="RefSeq" id="WP_259093575.1">
    <property type="nucleotide sequence ID" value="NZ_CP130454.1"/>
</dbReference>
<reference evidence="1 2" key="1">
    <citation type="submission" date="2022-08" db="EMBL/GenBank/DDBJ databases">
        <title>Bacterial and archaeal communities from various locations to study Microbial Dark Matter (Phase II).</title>
        <authorList>
            <person name="Stepanauskas R."/>
        </authorList>
    </citation>
    <scope>NUCLEOTIDE SEQUENCE [LARGE SCALE GENOMIC DNA]</scope>
    <source>
        <strain evidence="1 2">PD1</strain>
    </source>
</reference>
<dbReference type="Proteomes" id="UP001204798">
    <property type="component" value="Unassembled WGS sequence"/>
</dbReference>
<protein>
    <submittedName>
        <fullName evidence="1">Uncharacterized protein</fullName>
    </submittedName>
</protein>
<evidence type="ECO:0000313" key="1">
    <source>
        <dbReference type="EMBL" id="MCS3918128.1"/>
    </source>
</evidence>
<evidence type="ECO:0000313" key="2">
    <source>
        <dbReference type="Proteomes" id="UP001204798"/>
    </source>
</evidence>